<protein>
    <submittedName>
        <fullName evidence="1">Uncharacterized protein</fullName>
    </submittedName>
</protein>
<organism evidence="1 2">
    <name type="scientific">Pieris brassicae</name>
    <name type="common">White butterfly</name>
    <name type="synonym">Large white butterfly</name>
    <dbReference type="NCBI Taxonomy" id="7116"/>
    <lineage>
        <taxon>Eukaryota</taxon>
        <taxon>Metazoa</taxon>
        <taxon>Ecdysozoa</taxon>
        <taxon>Arthropoda</taxon>
        <taxon>Hexapoda</taxon>
        <taxon>Insecta</taxon>
        <taxon>Pterygota</taxon>
        <taxon>Neoptera</taxon>
        <taxon>Endopterygota</taxon>
        <taxon>Lepidoptera</taxon>
        <taxon>Glossata</taxon>
        <taxon>Ditrysia</taxon>
        <taxon>Papilionoidea</taxon>
        <taxon>Pieridae</taxon>
        <taxon>Pierinae</taxon>
        <taxon>Pieris</taxon>
    </lineage>
</organism>
<evidence type="ECO:0000313" key="1">
    <source>
        <dbReference type="EMBL" id="CAH4030683.1"/>
    </source>
</evidence>
<accession>A0A9P0THK0</accession>
<reference evidence="1" key="1">
    <citation type="submission" date="2022-05" db="EMBL/GenBank/DDBJ databases">
        <authorList>
            <person name="Okamura Y."/>
        </authorList>
    </citation>
    <scope>NUCLEOTIDE SEQUENCE</scope>
</reference>
<name>A0A9P0THK0_PIEBR</name>
<comment type="caution">
    <text evidence="1">The sequence shown here is derived from an EMBL/GenBank/DDBJ whole genome shotgun (WGS) entry which is preliminary data.</text>
</comment>
<evidence type="ECO:0000313" key="2">
    <source>
        <dbReference type="Proteomes" id="UP001152562"/>
    </source>
</evidence>
<dbReference type="Proteomes" id="UP001152562">
    <property type="component" value="Unassembled WGS sequence"/>
</dbReference>
<proteinExistence type="predicted"/>
<dbReference type="EMBL" id="CALOZG010000010">
    <property type="protein sequence ID" value="CAH4030683.1"/>
    <property type="molecule type" value="Genomic_DNA"/>
</dbReference>
<keyword evidence="2" id="KW-1185">Reference proteome</keyword>
<gene>
    <name evidence="1" type="ORF">PIBRA_LOCUS7307</name>
</gene>
<dbReference type="AlphaFoldDB" id="A0A9P0THK0"/>
<sequence length="78" mass="8359">MISILCFTQKLRIWSAVYCTTVLSGSKLKALISMEKCLKLATLLGRLVTGAACAVSAALTAPRTLLRLNTRLSTPAHP</sequence>